<dbReference type="InterPro" id="IPR038354">
    <property type="entry name" value="VKOR_sf"/>
</dbReference>
<evidence type="ECO:0000256" key="10">
    <source>
        <dbReference type="SAM" id="Phobius"/>
    </source>
</evidence>
<keyword evidence="7 10" id="KW-0472">Membrane</keyword>
<sequence>MTVLSTHPAGPARPAARDRAPVTAGRAFALLLALAGLIGLIASAVLTFDKIRLLADPSYVPSCNINPVISCGSVMRTAQAEVFGFPNPLLGIAAFAVVLAVGAGSLAGAAFRRWFWLGLQLGAALGLAFTHWLIVQALYRIGALCPYCMVVWAVTIALFWYITLHNLRTGVVPVPARPRAVVREAVRYHWVVPALWYAVIALLVLNRFWYYWRTLL</sequence>
<keyword evidence="4" id="KW-0874">Quinone</keyword>
<keyword evidence="8" id="KW-1015">Disulfide bond</keyword>
<dbReference type="InterPro" id="IPR041714">
    <property type="entry name" value="VKOR_Actinobacteria"/>
</dbReference>
<evidence type="ECO:0000256" key="9">
    <source>
        <dbReference type="ARBA" id="ARBA00023284"/>
    </source>
</evidence>
<dbReference type="CDD" id="cd12922">
    <property type="entry name" value="VKOR_5"/>
    <property type="match status" value="1"/>
</dbReference>
<dbReference type="Pfam" id="PF07884">
    <property type="entry name" value="VKOR"/>
    <property type="match status" value="1"/>
</dbReference>
<dbReference type="Proteomes" id="UP001432014">
    <property type="component" value="Chromosome"/>
</dbReference>
<keyword evidence="13" id="KW-1185">Reference proteome</keyword>
<keyword evidence="6" id="KW-0560">Oxidoreductase</keyword>
<feature type="domain" description="Vitamin K epoxide reductase" evidence="11">
    <location>
        <begin position="25"/>
        <end position="166"/>
    </location>
</feature>
<comment type="subcellular location">
    <subcellularLocation>
        <location evidence="1">Membrane</location>
        <topology evidence="1">Multi-pass membrane protein</topology>
    </subcellularLocation>
</comment>
<proteinExistence type="inferred from homology"/>
<dbReference type="SMART" id="SM00756">
    <property type="entry name" value="VKc"/>
    <property type="match status" value="1"/>
</dbReference>
<evidence type="ECO:0000256" key="2">
    <source>
        <dbReference type="ARBA" id="ARBA00006214"/>
    </source>
</evidence>
<feature type="transmembrane region" description="Helical" evidence="10">
    <location>
        <begin position="27"/>
        <end position="48"/>
    </location>
</feature>
<evidence type="ECO:0000256" key="6">
    <source>
        <dbReference type="ARBA" id="ARBA00023002"/>
    </source>
</evidence>
<evidence type="ECO:0000256" key="8">
    <source>
        <dbReference type="ARBA" id="ARBA00023157"/>
    </source>
</evidence>
<dbReference type="PANTHER" id="PTHR34573">
    <property type="entry name" value="VKC DOMAIN-CONTAINING PROTEIN"/>
    <property type="match status" value="1"/>
</dbReference>
<organism evidence="12 13">
    <name type="scientific">Kitasatospora herbaricolor</name>
    <dbReference type="NCBI Taxonomy" id="68217"/>
    <lineage>
        <taxon>Bacteria</taxon>
        <taxon>Bacillati</taxon>
        <taxon>Actinomycetota</taxon>
        <taxon>Actinomycetes</taxon>
        <taxon>Kitasatosporales</taxon>
        <taxon>Streptomycetaceae</taxon>
        <taxon>Kitasatospora</taxon>
    </lineage>
</organism>
<feature type="transmembrane region" description="Helical" evidence="10">
    <location>
        <begin position="114"/>
        <end position="134"/>
    </location>
</feature>
<keyword evidence="9" id="KW-0676">Redox-active center</keyword>
<dbReference type="PANTHER" id="PTHR34573:SF1">
    <property type="entry name" value="VITAMIN K EPOXIDE REDUCTASE DOMAIN-CONTAINING PROTEIN"/>
    <property type="match status" value="1"/>
</dbReference>
<evidence type="ECO:0000313" key="12">
    <source>
        <dbReference type="EMBL" id="WUS55293.1"/>
    </source>
</evidence>
<evidence type="ECO:0000256" key="3">
    <source>
        <dbReference type="ARBA" id="ARBA00022692"/>
    </source>
</evidence>
<evidence type="ECO:0000256" key="5">
    <source>
        <dbReference type="ARBA" id="ARBA00022989"/>
    </source>
</evidence>
<dbReference type="Gene3D" id="1.20.1440.130">
    <property type="entry name" value="VKOR domain"/>
    <property type="match status" value="1"/>
</dbReference>
<dbReference type="EMBL" id="CP108482">
    <property type="protein sequence ID" value="WUS55293.1"/>
    <property type="molecule type" value="Genomic_DNA"/>
</dbReference>
<keyword evidence="5 10" id="KW-1133">Transmembrane helix</keyword>
<protein>
    <submittedName>
        <fullName evidence="12">Vitamin K epoxide reductase family protein</fullName>
    </submittedName>
</protein>
<evidence type="ECO:0000313" key="13">
    <source>
        <dbReference type="Proteomes" id="UP001432014"/>
    </source>
</evidence>
<gene>
    <name evidence="12" type="ORF">OG469_07040</name>
</gene>
<name>A0ABZ1W3D5_9ACTN</name>
<dbReference type="InterPro" id="IPR012932">
    <property type="entry name" value="VKOR"/>
</dbReference>
<accession>A0ABZ1W3D5</accession>
<feature type="transmembrane region" description="Helical" evidence="10">
    <location>
        <begin position="89"/>
        <end position="108"/>
    </location>
</feature>
<reference evidence="12 13" key="1">
    <citation type="submission" date="2022-10" db="EMBL/GenBank/DDBJ databases">
        <title>The complete genomes of actinobacterial strains from the NBC collection.</title>
        <authorList>
            <person name="Joergensen T.S."/>
            <person name="Alvarez Arevalo M."/>
            <person name="Sterndorff E.B."/>
            <person name="Faurdal D."/>
            <person name="Vuksanovic O."/>
            <person name="Mourched A.-S."/>
            <person name="Charusanti P."/>
            <person name="Shaw S."/>
            <person name="Blin K."/>
            <person name="Weber T."/>
        </authorList>
    </citation>
    <scope>NUCLEOTIDE SEQUENCE [LARGE SCALE GENOMIC DNA]</scope>
    <source>
        <strain evidence="12 13">NBC_01247</strain>
    </source>
</reference>
<keyword evidence="3 10" id="KW-0812">Transmembrane</keyword>
<comment type="similarity">
    <text evidence="2">Belongs to the VKOR family.</text>
</comment>
<feature type="transmembrane region" description="Helical" evidence="10">
    <location>
        <begin position="141"/>
        <end position="162"/>
    </location>
</feature>
<evidence type="ECO:0000256" key="7">
    <source>
        <dbReference type="ARBA" id="ARBA00023136"/>
    </source>
</evidence>
<evidence type="ECO:0000256" key="1">
    <source>
        <dbReference type="ARBA" id="ARBA00004141"/>
    </source>
</evidence>
<evidence type="ECO:0000256" key="4">
    <source>
        <dbReference type="ARBA" id="ARBA00022719"/>
    </source>
</evidence>
<dbReference type="RefSeq" id="WP_329500081.1">
    <property type="nucleotide sequence ID" value="NZ_CP108460.1"/>
</dbReference>
<evidence type="ECO:0000259" key="11">
    <source>
        <dbReference type="SMART" id="SM00756"/>
    </source>
</evidence>
<feature type="transmembrane region" description="Helical" evidence="10">
    <location>
        <begin position="194"/>
        <end position="212"/>
    </location>
</feature>